<organism evidence="7 8">
    <name type="scientific">Candidatus Coprovicinus avistercoris</name>
    <dbReference type="NCBI Taxonomy" id="2840754"/>
    <lineage>
        <taxon>Bacteria</taxon>
        <taxon>Bacillati</taxon>
        <taxon>Actinomycetota</taxon>
        <taxon>Coriobacteriia</taxon>
        <taxon>Coriobacteriales</taxon>
        <taxon>Coriobacteriaceae</taxon>
        <taxon>Coriobacteriaceae incertae sedis</taxon>
        <taxon>Candidatus Coprovicinus</taxon>
    </lineage>
</organism>
<feature type="transmembrane region" description="Helical" evidence="5">
    <location>
        <begin position="217"/>
        <end position="240"/>
    </location>
</feature>
<keyword evidence="3 5" id="KW-1133">Transmembrane helix</keyword>
<keyword evidence="2 5" id="KW-0812">Transmembrane</keyword>
<dbReference type="GO" id="GO:0006874">
    <property type="term" value="P:intracellular calcium ion homeostasis"/>
    <property type="evidence" value="ECO:0007669"/>
    <property type="project" value="TreeGrafter"/>
</dbReference>
<dbReference type="EMBL" id="DVMQ01000007">
    <property type="protein sequence ID" value="HIU23755.1"/>
    <property type="molecule type" value="Genomic_DNA"/>
</dbReference>
<dbReference type="GO" id="GO:0008273">
    <property type="term" value="F:calcium, potassium:sodium antiporter activity"/>
    <property type="evidence" value="ECO:0007669"/>
    <property type="project" value="TreeGrafter"/>
</dbReference>
<evidence type="ECO:0000256" key="1">
    <source>
        <dbReference type="ARBA" id="ARBA00004141"/>
    </source>
</evidence>
<dbReference type="Gene3D" id="1.20.1420.30">
    <property type="entry name" value="NCX, central ion-binding region"/>
    <property type="match status" value="1"/>
</dbReference>
<dbReference type="AlphaFoldDB" id="A0A9D1HYQ8"/>
<reference evidence="7" key="1">
    <citation type="submission" date="2020-10" db="EMBL/GenBank/DDBJ databases">
        <authorList>
            <person name="Gilroy R."/>
        </authorList>
    </citation>
    <scope>NUCLEOTIDE SEQUENCE</scope>
    <source>
        <strain evidence="7">ChiHjej12B11-29160</strain>
    </source>
</reference>
<dbReference type="GO" id="GO:0005262">
    <property type="term" value="F:calcium channel activity"/>
    <property type="evidence" value="ECO:0007669"/>
    <property type="project" value="TreeGrafter"/>
</dbReference>
<feature type="transmembrane region" description="Helical" evidence="5">
    <location>
        <begin position="280"/>
        <end position="298"/>
    </location>
</feature>
<feature type="domain" description="Sodium/calcium exchanger membrane region" evidence="6">
    <location>
        <begin position="185"/>
        <end position="324"/>
    </location>
</feature>
<feature type="transmembrane region" description="Helical" evidence="5">
    <location>
        <begin position="252"/>
        <end position="274"/>
    </location>
</feature>
<dbReference type="Gene3D" id="6.10.280.80">
    <property type="entry name" value="NCX, peripheral helical region"/>
    <property type="match status" value="1"/>
</dbReference>
<dbReference type="PANTHER" id="PTHR10846:SF8">
    <property type="entry name" value="INNER MEMBRANE PROTEIN YRBG"/>
    <property type="match status" value="1"/>
</dbReference>
<evidence type="ECO:0000256" key="4">
    <source>
        <dbReference type="ARBA" id="ARBA00023136"/>
    </source>
</evidence>
<name>A0A9D1HYQ8_9ACTN</name>
<accession>A0A9D1HYQ8</accession>
<dbReference type="InterPro" id="IPR004837">
    <property type="entry name" value="NaCa_Exmemb"/>
</dbReference>
<protein>
    <submittedName>
        <fullName evidence="7">Calcium/sodium antiporter</fullName>
    </submittedName>
</protein>
<feature type="transmembrane region" description="Helical" evidence="5">
    <location>
        <begin position="73"/>
        <end position="94"/>
    </location>
</feature>
<proteinExistence type="predicted"/>
<dbReference type="Pfam" id="PF01699">
    <property type="entry name" value="Na_Ca_ex"/>
    <property type="match status" value="2"/>
</dbReference>
<comment type="subcellular location">
    <subcellularLocation>
        <location evidence="1">Membrane</location>
        <topology evidence="1">Multi-pass membrane protein</topology>
    </subcellularLocation>
</comment>
<dbReference type="Proteomes" id="UP000824078">
    <property type="component" value="Unassembled WGS sequence"/>
</dbReference>
<keyword evidence="4 5" id="KW-0472">Membrane</keyword>
<reference evidence="7" key="2">
    <citation type="journal article" date="2021" name="PeerJ">
        <title>Extensive microbial diversity within the chicken gut microbiome revealed by metagenomics and culture.</title>
        <authorList>
            <person name="Gilroy R."/>
            <person name="Ravi A."/>
            <person name="Getino M."/>
            <person name="Pursley I."/>
            <person name="Horton D.L."/>
            <person name="Alikhan N.F."/>
            <person name="Baker D."/>
            <person name="Gharbi K."/>
            <person name="Hall N."/>
            <person name="Watson M."/>
            <person name="Adriaenssens E.M."/>
            <person name="Foster-Nyarko E."/>
            <person name="Jarju S."/>
            <person name="Secka A."/>
            <person name="Antonio M."/>
            <person name="Oren A."/>
            <person name="Chaudhuri R.R."/>
            <person name="La Ragione R."/>
            <person name="Hildebrand F."/>
            <person name="Pallen M.J."/>
        </authorList>
    </citation>
    <scope>NUCLEOTIDE SEQUENCE</scope>
    <source>
        <strain evidence="7">ChiHjej12B11-29160</strain>
    </source>
</reference>
<dbReference type="NCBIfam" id="TIGR00367">
    <property type="entry name" value="calcium/sodium antiporter"/>
    <property type="match status" value="1"/>
</dbReference>
<feature type="transmembrane region" description="Helical" evidence="5">
    <location>
        <begin position="131"/>
        <end position="149"/>
    </location>
</feature>
<comment type="caution">
    <text evidence="7">The sequence shown here is derived from an EMBL/GenBank/DDBJ whole genome shotgun (WGS) entry which is preliminary data.</text>
</comment>
<evidence type="ECO:0000256" key="2">
    <source>
        <dbReference type="ARBA" id="ARBA00022692"/>
    </source>
</evidence>
<dbReference type="PANTHER" id="PTHR10846">
    <property type="entry name" value="SODIUM/POTASSIUM/CALCIUM EXCHANGER"/>
    <property type="match status" value="1"/>
</dbReference>
<evidence type="ECO:0000313" key="7">
    <source>
        <dbReference type="EMBL" id="HIU23755.1"/>
    </source>
</evidence>
<dbReference type="GO" id="GO:0005886">
    <property type="term" value="C:plasma membrane"/>
    <property type="evidence" value="ECO:0007669"/>
    <property type="project" value="TreeGrafter"/>
</dbReference>
<sequence>MLITLITLVLGFALLVFGANFLVDGACRLAARLGVPDRVAGLTIVAIGTSLPELVVSVTSGANGHASMALGNVVGSCIANLLLILGAAAVIAPIKLSKQTIRFEIPASIGACLLLALFGNTGDVITRFEGGILLVAFAAFIVRAAIVGLREGSNEDNSEDKTVEEIDKNFSEPYLVRGPVTDCFFVIAGIVLLKVGADLAVNSSVSIADAFGVSERIIGMTVVALGTSLPELVTSVVAALRGNSDISVGNVTGSNVANLLLVIGMPALLSPIAFSTSYNIDIILVIICSLVLMSFAFIGKRNQMGRLQGLIFLGVYILYIGFSVAM</sequence>
<gene>
    <name evidence="7" type="ORF">IAD17_02375</name>
</gene>
<feature type="transmembrane region" description="Helical" evidence="5">
    <location>
        <begin position="174"/>
        <end position="197"/>
    </location>
</feature>
<feature type="domain" description="Sodium/calcium exchanger membrane region" evidence="6">
    <location>
        <begin position="5"/>
        <end position="142"/>
    </location>
</feature>
<feature type="transmembrane region" description="Helical" evidence="5">
    <location>
        <begin position="307"/>
        <end position="325"/>
    </location>
</feature>
<evidence type="ECO:0000256" key="3">
    <source>
        <dbReference type="ARBA" id="ARBA00022989"/>
    </source>
</evidence>
<evidence type="ECO:0000259" key="6">
    <source>
        <dbReference type="Pfam" id="PF01699"/>
    </source>
</evidence>
<dbReference type="InterPro" id="IPR004481">
    <property type="entry name" value="K/Na/Ca-exchanger"/>
</dbReference>
<evidence type="ECO:0000256" key="5">
    <source>
        <dbReference type="SAM" id="Phobius"/>
    </source>
</evidence>
<evidence type="ECO:0000313" key="8">
    <source>
        <dbReference type="Proteomes" id="UP000824078"/>
    </source>
</evidence>
<dbReference type="InterPro" id="IPR044880">
    <property type="entry name" value="NCX_ion-bd_dom_sf"/>
</dbReference>